<keyword evidence="2" id="KW-0732">Signal</keyword>
<protein>
    <submittedName>
        <fullName evidence="5">ShKT domain-containing protein</fullName>
    </submittedName>
</protein>
<feature type="disulfide bond" evidence="1">
    <location>
        <begin position="50"/>
        <end position="84"/>
    </location>
</feature>
<evidence type="ECO:0000256" key="2">
    <source>
        <dbReference type="SAM" id="SignalP"/>
    </source>
</evidence>
<feature type="domain" description="ShKT" evidence="3">
    <location>
        <begin position="50"/>
        <end position="84"/>
    </location>
</feature>
<evidence type="ECO:0000256" key="1">
    <source>
        <dbReference type="PROSITE-ProRule" id="PRU01005"/>
    </source>
</evidence>
<keyword evidence="1" id="KW-1015">Disulfide bond</keyword>
<dbReference type="Pfam" id="PF01549">
    <property type="entry name" value="ShK"/>
    <property type="match status" value="1"/>
</dbReference>
<reference evidence="5" key="1">
    <citation type="submission" date="2022-11" db="UniProtKB">
        <authorList>
            <consortium name="WormBaseParasite"/>
        </authorList>
    </citation>
    <scope>IDENTIFICATION</scope>
</reference>
<dbReference type="InterPro" id="IPR036734">
    <property type="entry name" value="Neur_chan_lig-bd_sf"/>
</dbReference>
<evidence type="ECO:0000259" key="3">
    <source>
        <dbReference type="PROSITE" id="PS51670"/>
    </source>
</evidence>
<dbReference type="PROSITE" id="PS51670">
    <property type="entry name" value="SHKT"/>
    <property type="match status" value="1"/>
</dbReference>
<feature type="chain" id="PRO_5037364832" evidence="2">
    <location>
        <begin position="26"/>
        <end position="220"/>
    </location>
</feature>
<dbReference type="GO" id="GO:0016020">
    <property type="term" value="C:membrane"/>
    <property type="evidence" value="ECO:0007669"/>
    <property type="project" value="InterPro"/>
</dbReference>
<dbReference type="AlphaFoldDB" id="A0A915DAP5"/>
<evidence type="ECO:0000313" key="5">
    <source>
        <dbReference type="WBParaSite" id="jg17420"/>
    </source>
</evidence>
<organism evidence="4 5">
    <name type="scientific">Ditylenchus dipsaci</name>
    <dbReference type="NCBI Taxonomy" id="166011"/>
    <lineage>
        <taxon>Eukaryota</taxon>
        <taxon>Metazoa</taxon>
        <taxon>Ecdysozoa</taxon>
        <taxon>Nematoda</taxon>
        <taxon>Chromadorea</taxon>
        <taxon>Rhabditida</taxon>
        <taxon>Tylenchina</taxon>
        <taxon>Tylenchomorpha</taxon>
        <taxon>Sphaerularioidea</taxon>
        <taxon>Anguinidae</taxon>
        <taxon>Anguininae</taxon>
        <taxon>Ditylenchus</taxon>
    </lineage>
</organism>
<proteinExistence type="predicted"/>
<comment type="caution">
    <text evidence="1">Lacks conserved residue(s) required for the propagation of feature annotation.</text>
</comment>
<sequence length="220" mass="24533">MRLSSLSHQLCEFVSIAVLICGINAQDLNSFNSSPSQTFSSSSQFSGASCVDSDPKCQLWAGQGECQSNAVWMMSNCRRSCQSCQGGDKAWQLRNQLAKNYDNATANPNSTIARLVRIESARINHVEIDEAKQLVRLFGRMVLSWNDSKVVWDKDAWGISWLNFYWIQVWTPQLVQINAPMARKCGRRKSAGSKSHGAGLYVDRFPVCSSLPLPIPELPK</sequence>
<dbReference type="WBParaSite" id="jg17420">
    <property type="protein sequence ID" value="jg17420"/>
    <property type="gene ID" value="jg17420"/>
</dbReference>
<accession>A0A915DAP5</accession>
<dbReference type="Pfam" id="PF02931">
    <property type="entry name" value="Neur_chan_LBD"/>
    <property type="match status" value="1"/>
</dbReference>
<evidence type="ECO:0000313" key="4">
    <source>
        <dbReference type="Proteomes" id="UP000887574"/>
    </source>
</evidence>
<dbReference type="Proteomes" id="UP000887574">
    <property type="component" value="Unplaced"/>
</dbReference>
<dbReference type="GO" id="GO:0005230">
    <property type="term" value="F:extracellular ligand-gated monoatomic ion channel activity"/>
    <property type="evidence" value="ECO:0007669"/>
    <property type="project" value="InterPro"/>
</dbReference>
<name>A0A915DAP5_9BILA</name>
<dbReference type="SUPFAM" id="SSF63712">
    <property type="entry name" value="Nicotinic receptor ligand binding domain-like"/>
    <property type="match status" value="1"/>
</dbReference>
<dbReference type="InterPro" id="IPR003582">
    <property type="entry name" value="ShKT_dom"/>
</dbReference>
<feature type="signal peptide" evidence="2">
    <location>
        <begin position="1"/>
        <end position="25"/>
    </location>
</feature>
<dbReference type="SMART" id="SM00254">
    <property type="entry name" value="ShKT"/>
    <property type="match status" value="1"/>
</dbReference>
<dbReference type="Gene3D" id="2.70.170.10">
    <property type="entry name" value="Neurotransmitter-gated ion-channel ligand-binding domain"/>
    <property type="match status" value="1"/>
</dbReference>
<keyword evidence="4" id="KW-1185">Reference proteome</keyword>
<dbReference type="InterPro" id="IPR006202">
    <property type="entry name" value="Neur_chan_lig-bd"/>
</dbReference>